<dbReference type="InterPro" id="IPR036291">
    <property type="entry name" value="NAD(P)-bd_dom_sf"/>
</dbReference>
<dbReference type="AlphaFoldDB" id="A0A679JKH1"/>
<sequence>MSIDSRRRPTIHGKQDMQKTILITGASTGFGKDAALTLAARGHHVFATMRDADGRIRDAAASLAPAASGASL</sequence>
<name>A0A679JKH1_VARPD</name>
<accession>A0A679JKH1</accession>
<dbReference type="InterPro" id="IPR002347">
    <property type="entry name" value="SDR_fam"/>
</dbReference>
<organism evidence="1">
    <name type="scientific">Variovorax paradoxus</name>
    <dbReference type="NCBI Taxonomy" id="34073"/>
    <lineage>
        <taxon>Bacteria</taxon>
        <taxon>Pseudomonadati</taxon>
        <taxon>Pseudomonadota</taxon>
        <taxon>Betaproteobacteria</taxon>
        <taxon>Burkholderiales</taxon>
        <taxon>Comamonadaceae</taxon>
        <taxon>Variovorax</taxon>
    </lineage>
</organism>
<dbReference type="Pfam" id="PF00106">
    <property type="entry name" value="adh_short"/>
    <property type="match status" value="1"/>
</dbReference>
<dbReference type="Gene3D" id="3.40.50.720">
    <property type="entry name" value="NAD(P)-binding Rossmann-like Domain"/>
    <property type="match status" value="1"/>
</dbReference>
<reference evidence="1" key="1">
    <citation type="submission" date="2019-12" db="EMBL/GenBank/DDBJ databases">
        <authorList>
            <person name="Cremers G."/>
        </authorList>
    </citation>
    <scope>NUCLEOTIDE SEQUENCE</scope>
    <source>
        <strain evidence="1">Vvax</strain>
    </source>
</reference>
<dbReference type="SUPFAM" id="SSF51735">
    <property type="entry name" value="NAD(P)-binding Rossmann-fold domains"/>
    <property type="match status" value="1"/>
</dbReference>
<evidence type="ECO:0000313" key="1">
    <source>
        <dbReference type="EMBL" id="CAA2106524.1"/>
    </source>
</evidence>
<proteinExistence type="predicted"/>
<gene>
    <name evidence="1" type="ORF">VVAX_03782</name>
</gene>
<dbReference type="EMBL" id="LR743507">
    <property type="protein sequence ID" value="CAA2106524.1"/>
    <property type="molecule type" value="Genomic_DNA"/>
</dbReference>
<protein>
    <submittedName>
        <fullName evidence="1">Uncharacterized protein</fullName>
    </submittedName>
</protein>